<gene>
    <name evidence="2" type="ORF">BD310DRAFT_939973</name>
</gene>
<proteinExistence type="predicted"/>
<feature type="signal peptide" evidence="1">
    <location>
        <begin position="1"/>
        <end position="20"/>
    </location>
</feature>
<sequence>MFSKLAPALVVLSALCGSYASPAAEVSYVLPGLENGAQSVTIVALGTDSSGHVTYSIGLAIPTAIAPTATAPDTTITAAATLVDGPSDAHLIEVLTVAGQTATFSEGCTLEKGNAVCTVVGHFAQTTISSVVTVTSSVSGLSVVTASAPAGKGNGAGRIGVATISSLAVVVAGVVLGAAMV</sequence>
<evidence type="ECO:0000313" key="3">
    <source>
        <dbReference type="Proteomes" id="UP000292082"/>
    </source>
</evidence>
<protein>
    <submittedName>
        <fullName evidence="2">Uncharacterized protein</fullName>
    </submittedName>
</protein>
<feature type="chain" id="PRO_5020344371" evidence="1">
    <location>
        <begin position="21"/>
        <end position="181"/>
    </location>
</feature>
<dbReference type="AlphaFoldDB" id="A0A4Q9PCN7"/>
<keyword evidence="3" id="KW-1185">Reference proteome</keyword>
<organism evidence="2 3">
    <name type="scientific">Dichomitus squalens</name>
    <dbReference type="NCBI Taxonomy" id="114155"/>
    <lineage>
        <taxon>Eukaryota</taxon>
        <taxon>Fungi</taxon>
        <taxon>Dikarya</taxon>
        <taxon>Basidiomycota</taxon>
        <taxon>Agaricomycotina</taxon>
        <taxon>Agaricomycetes</taxon>
        <taxon>Polyporales</taxon>
        <taxon>Polyporaceae</taxon>
        <taxon>Dichomitus</taxon>
    </lineage>
</organism>
<evidence type="ECO:0000256" key="1">
    <source>
        <dbReference type="SAM" id="SignalP"/>
    </source>
</evidence>
<name>A0A4Q9PCN7_9APHY</name>
<dbReference type="EMBL" id="ML145246">
    <property type="protein sequence ID" value="TBU52539.1"/>
    <property type="molecule type" value="Genomic_DNA"/>
</dbReference>
<accession>A0A4Q9PCN7</accession>
<dbReference type="Proteomes" id="UP000292082">
    <property type="component" value="Unassembled WGS sequence"/>
</dbReference>
<reference evidence="2 3" key="1">
    <citation type="submission" date="2019-01" db="EMBL/GenBank/DDBJ databases">
        <title>Draft genome sequences of three monokaryotic isolates of the white-rot basidiomycete fungus Dichomitus squalens.</title>
        <authorList>
            <consortium name="DOE Joint Genome Institute"/>
            <person name="Lopez S.C."/>
            <person name="Andreopoulos B."/>
            <person name="Pangilinan J."/>
            <person name="Lipzen A."/>
            <person name="Riley R."/>
            <person name="Ahrendt S."/>
            <person name="Ng V."/>
            <person name="Barry K."/>
            <person name="Daum C."/>
            <person name="Grigoriev I.V."/>
            <person name="Hilden K.S."/>
            <person name="Makela M.R."/>
            <person name="de Vries R.P."/>
        </authorList>
    </citation>
    <scope>NUCLEOTIDE SEQUENCE [LARGE SCALE GENOMIC DNA]</scope>
    <source>
        <strain evidence="2 3">CBS 464.89</strain>
    </source>
</reference>
<keyword evidence="1" id="KW-0732">Signal</keyword>
<evidence type="ECO:0000313" key="2">
    <source>
        <dbReference type="EMBL" id="TBU52539.1"/>
    </source>
</evidence>